<dbReference type="NCBIfam" id="NF006368">
    <property type="entry name" value="PRK08593.1"/>
    <property type="match status" value="1"/>
</dbReference>
<proteinExistence type="inferred from homology"/>
<sequence length="445" mass="49234">MKRSQELIQEESHYFAPAGRIPYYPLVIDHAHGSTLTDVDGNEYLDLLTSASALNVGHTPEPIVNAIIAQVKKMIHYTPAYMYHEPLVHLAKKMCEITPGDFEKRVIFGLTGSDANDALIKFARGYTGRPYIISFVNAYHGSTYGSISMSAISQNMRRKIGPLLPGFYHIPFPDSYRGMYGSAEPNTVEEYLAPLKEMLATYVPPEEVAAVVIETLQGDGGLLQPVDGYFEALQQLCKEHGILFCVDDTQQGLGRTGTWCSLEHWHLDPDLVVYGKSLAAGLPLSALVGRKEIMESLDRPAHIFTTGANPVCCAAALATLQYMEDNDLLAESTRKGKIAHDRMEHWRERFDCVGDVRGLGLSLGVDIVADKKAKTKDPHAALVICNRAYEKGVVMIAFAGSVLRFQPPLTITDEELNKALDVIEETLTEWQDGRLADYEVDGQGW</sequence>
<dbReference type="CDD" id="cd00610">
    <property type="entry name" value="OAT_like"/>
    <property type="match status" value="1"/>
</dbReference>
<dbReference type="GO" id="GO:0042802">
    <property type="term" value="F:identical protein binding"/>
    <property type="evidence" value="ECO:0007669"/>
    <property type="project" value="TreeGrafter"/>
</dbReference>
<evidence type="ECO:0000256" key="4">
    <source>
        <dbReference type="RuleBase" id="RU003560"/>
    </source>
</evidence>
<dbReference type="GeneID" id="93485726"/>
<dbReference type="Gene3D" id="3.90.1150.10">
    <property type="entry name" value="Aspartate Aminotransferase, domain 1"/>
    <property type="match status" value="1"/>
</dbReference>
<dbReference type="InterPro" id="IPR005814">
    <property type="entry name" value="Aminotrans_3"/>
</dbReference>
<dbReference type="SUPFAM" id="SSF53383">
    <property type="entry name" value="PLP-dependent transferases"/>
    <property type="match status" value="1"/>
</dbReference>
<dbReference type="InterPro" id="IPR050103">
    <property type="entry name" value="Class-III_PLP-dep_AT"/>
</dbReference>
<name>A0A841R2X1_9FIRM</name>
<evidence type="ECO:0000256" key="3">
    <source>
        <dbReference type="ARBA" id="ARBA00022898"/>
    </source>
</evidence>
<comment type="similarity">
    <text evidence="2 4">Belongs to the class-III pyridoxal-phosphate-dependent aminotransferase family.</text>
</comment>
<dbReference type="FunFam" id="3.40.640.10:FF:000004">
    <property type="entry name" value="Acetylornithine aminotransferase"/>
    <property type="match status" value="1"/>
</dbReference>
<evidence type="ECO:0000313" key="5">
    <source>
        <dbReference type="EMBL" id="MBB6477419.1"/>
    </source>
</evidence>
<keyword evidence="6" id="KW-1185">Reference proteome</keyword>
<dbReference type="InterPro" id="IPR015421">
    <property type="entry name" value="PyrdxlP-dep_Trfase_major"/>
</dbReference>
<dbReference type="EC" id="2.6.1.19" evidence="5"/>
<dbReference type="PIRSF" id="PIRSF000521">
    <property type="entry name" value="Transaminase_4ab_Lys_Orn"/>
    <property type="match status" value="1"/>
</dbReference>
<dbReference type="AlphaFoldDB" id="A0A841R2X1"/>
<protein>
    <submittedName>
        <fullName evidence="5">4-aminobutyrate aminotransferase</fullName>
        <ecNumber evidence="5">2.6.1.19</ecNumber>
    </submittedName>
</protein>
<dbReference type="GO" id="GO:0034386">
    <property type="term" value="F:4-aminobutyrate:2-oxoglutarate transaminase activity"/>
    <property type="evidence" value="ECO:0007669"/>
    <property type="project" value="UniProtKB-EC"/>
</dbReference>
<dbReference type="PANTHER" id="PTHR11986">
    <property type="entry name" value="AMINOTRANSFERASE CLASS III"/>
    <property type="match status" value="1"/>
</dbReference>
<keyword evidence="5" id="KW-0032">Aminotransferase</keyword>
<dbReference type="InterPro" id="IPR015424">
    <property type="entry name" value="PyrdxlP-dep_Trfase"/>
</dbReference>
<accession>A0A841R2X1</accession>
<dbReference type="Pfam" id="PF00202">
    <property type="entry name" value="Aminotran_3"/>
    <property type="match status" value="1"/>
</dbReference>
<comment type="caution">
    <text evidence="5">The sequence shown here is derived from an EMBL/GenBank/DDBJ whole genome shotgun (WGS) entry which is preliminary data.</text>
</comment>
<dbReference type="RefSeq" id="WP_159823135.1">
    <property type="nucleotide sequence ID" value="NZ_CABWNB010000003.1"/>
</dbReference>
<dbReference type="PANTHER" id="PTHR11986:SF58">
    <property type="entry name" value="LEUCINE_METHIONINE RACEMASE"/>
    <property type="match status" value="1"/>
</dbReference>
<dbReference type="Proteomes" id="UP000591941">
    <property type="component" value="Unassembled WGS sequence"/>
</dbReference>
<dbReference type="EMBL" id="JACHHI010000002">
    <property type="protein sequence ID" value="MBB6477419.1"/>
    <property type="molecule type" value="Genomic_DNA"/>
</dbReference>
<dbReference type="OrthoDB" id="3034088at2"/>
<keyword evidence="3 4" id="KW-0663">Pyridoxal phosphate</keyword>
<gene>
    <name evidence="5" type="ORF">HNR45_000449</name>
</gene>
<evidence type="ECO:0000313" key="6">
    <source>
        <dbReference type="Proteomes" id="UP000591941"/>
    </source>
</evidence>
<organism evidence="5 6">
    <name type="scientific">Negativicoccus succinicivorans</name>
    <dbReference type="NCBI Taxonomy" id="620903"/>
    <lineage>
        <taxon>Bacteria</taxon>
        <taxon>Bacillati</taxon>
        <taxon>Bacillota</taxon>
        <taxon>Negativicutes</taxon>
        <taxon>Veillonellales</taxon>
        <taxon>Veillonellaceae</taxon>
        <taxon>Negativicoccus</taxon>
    </lineage>
</organism>
<dbReference type="GO" id="GO:0030170">
    <property type="term" value="F:pyridoxal phosphate binding"/>
    <property type="evidence" value="ECO:0007669"/>
    <property type="project" value="InterPro"/>
</dbReference>
<dbReference type="Gene3D" id="3.40.640.10">
    <property type="entry name" value="Type I PLP-dependent aspartate aminotransferase-like (Major domain)"/>
    <property type="match status" value="1"/>
</dbReference>
<dbReference type="InterPro" id="IPR015422">
    <property type="entry name" value="PyrdxlP-dep_Trfase_small"/>
</dbReference>
<comment type="cofactor">
    <cofactor evidence="1">
        <name>pyridoxal 5'-phosphate</name>
        <dbReference type="ChEBI" id="CHEBI:597326"/>
    </cofactor>
</comment>
<evidence type="ECO:0000256" key="2">
    <source>
        <dbReference type="ARBA" id="ARBA00008954"/>
    </source>
</evidence>
<evidence type="ECO:0000256" key="1">
    <source>
        <dbReference type="ARBA" id="ARBA00001933"/>
    </source>
</evidence>
<keyword evidence="5" id="KW-0808">Transferase</keyword>
<reference evidence="5 6" key="1">
    <citation type="submission" date="2020-08" db="EMBL/GenBank/DDBJ databases">
        <title>Genomic Encyclopedia of Type Strains, Phase IV (KMG-IV): sequencing the most valuable type-strain genomes for metagenomic binning, comparative biology and taxonomic classification.</title>
        <authorList>
            <person name="Goeker M."/>
        </authorList>
    </citation>
    <scope>NUCLEOTIDE SEQUENCE [LARGE SCALE GENOMIC DNA]</scope>
    <source>
        <strain evidence="5 6">DSM 21255</strain>
    </source>
</reference>